<dbReference type="Proteomes" id="UP000766336">
    <property type="component" value="Unassembled WGS sequence"/>
</dbReference>
<protein>
    <recommendedName>
        <fullName evidence="3">DUF1819 family protein</fullName>
    </recommendedName>
</protein>
<evidence type="ECO:0008006" key="3">
    <source>
        <dbReference type="Google" id="ProtNLM"/>
    </source>
</evidence>
<evidence type="ECO:0000313" key="1">
    <source>
        <dbReference type="EMBL" id="MBS7811512.1"/>
    </source>
</evidence>
<organism evidence="1 2">
    <name type="scientific">Roseococcus pinisoli</name>
    <dbReference type="NCBI Taxonomy" id="2835040"/>
    <lineage>
        <taxon>Bacteria</taxon>
        <taxon>Pseudomonadati</taxon>
        <taxon>Pseudomonadota</taxon>
        <taxon>Alphaproteobacteria</taxon>
        <taxon>Acetobacterales</taxon>
        <taxon>Roseomonadaceae</taxon>
        <taxon>Roseococcus</taxon>
    </lineage>
</organism>
<dbReference type="RefSeq" id="WP_213670184.1">
    <property type="nucleotide sequence ID" value="NZ_JAHCDA010000002.1"/>
</dbReference>
<dbReference type="EMBL" id="JAHCDA010000002">
    <property type="protein sequence ID" value="MBS7811512.1"/>
    <property type="molecule type" value="Genomic_DNA"/>
</dbReference>
<keyword evidence="2" id="KW-1185">Reference proteome</keyword>
<comment type="caution">
    <text evidence="1">The sequence shown here is derived from an EMBL/GenBank/DDBJ whole genome shotgun (WGS) entry which is preliminary data.</text>
</comment>
<proteinExistence type="predicted"/>
<reference evidence="1 2" key="1">
    <citation type="submission" date="2021-05" db="EMBL/GenBank/DDBJ databases">
        <title>Roseococcus sp. XZZS9, whole genome shotgun sequencing project.</title>
        <authorList>
            <person name="Zhao G."/>
            <person name="Shen L."/>
        </authorList>
    </citation>
    <scope>NUCLEOTIDE SEQUENCE [LARGE SCALE GENOMIC DNA]</scope>
    <source>
        <strain evidence="1 2">XZZS9</strain>
    </source>
</reference>
<accession>A0ABS5QCU3</accession>
<evidence type="ECO:0000313" key="2">
    <source>
        <dbReference type="Proteomes" id="UP000766336"/>
    </source>
</evidence>
<sequence>MPWTTAWSKRLLNNPLVEEFYELFLGWSFEGTLEQNLEKGLAGRYGNLGKLRDVSATLSSRLRSVESARALIVLAKAGQPFTDWRDCYRLWVGASEEPFRSFAVEWLYAQRAEGRYAVRVEDVQPFVAEIWKARRASRSLNDYGLTRTARDLIRTATSLGMLVGGGPARTFATVVLSDTSLLFHAHLITEIEGSTARLVDSPLWRLSYMSPADVHAALLRLHQFKRLRYDVAGSLQQVSLPHQSTLKFAEGLAA</sequence>
<name>A0ABS5QCU3_9PROT</name>
<gene>
    <name evidence="1" type="ORF">KHU32_11235</name>
</gene>